<proteinExistence type="predicted"/>
<sequence>MSYGDLDYEKCPHCGKLIPANIFKCPKCGEYTTGGTTPVRLRPMWVVVTAIVLAAIFLCWVLGIV</sequence>
<reference evidence="2" key="1">
    <citation type="journal article" date="2014" name="Front. Microbiol.">
        <title>High frequency of phylogenetically diverse reductive dehalogenase-homologous genes in deep subseafloor sedimentary metagenomes.</title>
        <authorList>
            <person name="Kawai M."/>
            <person name="Futagami T."/>
            <person name="Toyoda A."/>
            <person name="Takaki Y."/>
            <person name="Nishi S."/>
            <person name="Hori S."/>
            <person name="Arai W."/>
            <person name="Tsubouchi T."/>
            <person name="Morono Y."/>
            <person name="Uchiyama I."/>
            <person name="Ito T."/>
            <person name="Fujiyama A."/>
            <person name="Inagaki F."/>
            <person name="Takami H."/>
        </authorList>
    </citation>
    <scope>NUCLEOTIDE SEQUENCE</scope>
    <source>
        <strain evidence="2">Expedition CK06-06</strain>
    </source>
</reference>
<evidence type="ECO:0008006" key="3">
    <source>
        <dbReference type="Google" id="ProtNLM"/>
    </source>
</evidence>
<gene>
    <name evidence="2" type="ORF">S03H2_11216</name>
</gene>
<dbReference type="EMBL" id="BARU01005734">
    <property type="protein sequence ID" value="GAH40601.1"/>
    <property type="molecule type" value="Genomic_DNA"/>
</dbReference>
<protein>
    <recommendedName>
        <fullName evidence="3">Zinc-ribbon domain-containing protein</fullName>
    </recommendedName>
</protein>
<feature type="transmembrane region" description="Helical" evidence="1">
    <location>
        <begin position="44"/>
        <end position="64"/>
    </location>
</feature>
<accession>X1F4Q0</accession>
<name>X1F4Q0_9ZZZZ</name>
<evidence type="ECO:0000256" key="1">
    <source>
        <dbReference type="SAM" id="Phobius"/>
    </source>
</evidence>
<dbReference type="AlphaFoldDB" id="X1F4Q0"/>
<comment type="caution">
    <text evidence="2">The sequence shown here is derived from an EMBL/GenBank/DDBJ whole genome shotgun (WGS) entry which is preliminary data.</text>
</comment>
<organism evidence="2">
    <name type="scientific">marine sediment metagenome</name>
    <dbReference type="NCBI Taxonomy" id="412755"/>
    <lineage>
        <taxon>unclassified sequences</taxon>
        <taxon>metagenomes</taxon>
        <taxon>ecological metagenomes</taxon>
    </lineage>
</organism>
<keyword evidence="1" id="KW-0472">Membrane</keyword>
<keyword evidence="1" id="KW-1133">Transmembrane helix</keyword>
<evidence type="ECO:0000313" key="2">
    <source>
        <dbReference type="EMBL" id="GAH40601.1"/>
    </source>
</evidence>
<keyword evidence="1" id="KW-0812">Transmembrane</keyword>